<keyword evidence="3" id="KW-1185">Reference proteome</keyword>
<evidence type="ECO:0000256" key="1">
    <source>
        <dbReference type="SAM" id="Phobius"/>
    </source>
</evidence>
<sequence length="133" mass="15108">MTLEDAHIWISELDPILTILILNFLLGIWLLLRIKRAQQQITWLKVRLTDLRFVSERPAQPSVSNPSSKVPELTSLIEKNPLIPNEATPTSEDLNIKAFQVALQDGSSIEDTAKLFRLTDDEKKVAAISYRKN</sequence>
<keyword evidence="1" id="KW-1133">Transmembrane helix</keyword>
<feature type="transmembrane region" description="Helical" evidence="1">
    <location>
        <begin position="15"/>
        <end position="32"/>
    </location>
</feature>
<dbReference type="KEGG" id="oat:OAN307_c29700"/>
<keyword evidence="1" id="KW-0472">Membrane</keyword>
<accession>M9RFE0</accession>
<dbReference type="Proteomes" id="UP000005307">
    <property type="component" value="Chromosome"/>
</dbReference>
<dbReference type="AlphaFoldDB" id="M9RFE0"/>
<dbReference type="OrthoDB" id="9967511at2"/>
<proteinExistence type="predicted"/>
<protein>
    <submittedName>
        <fullName evidence="2">Uncharacterized protein</fullName>
    </submittedName>
</protein>
<dbReference type="RefSeq" id="WP_015500509.1">
    <property type="nucleotide sequence ID" value="NC_020911.1"/>
</dbReference>
<evidence type="ECO:0000313" key="2">
    <source>
        <dbReference type="EMBL" id="AGI68520.1"/>
    </source>
</evidence>
<keyword evidence="1" id="KW-0812">Transmembrane</keyword>
<dbReference type="EMBL" id="CP003740">
    <property type="protein sequence ID" value="AGI68520.1"/>
    <property type="molecule type" value="Genomic_DNA"/>
</dbReference>
<organism evidence="2 3">
    <name type="scientific">Octadecabacter antarcticus 307</name>
    <dbReference type="NCBI Taxonomy" id="391626"/>
    <lineage>
        <taxon>Bacteria</taxon>
        <taxon>Pseudomonadati</taxon>
        <taxon>Pseudomonadota</taxon>
        <taxon>Alphaproteobacteria</taxon>
        <taxon>Rhodobacterales</taxon>
        <taxon>Roseobacteraceae</taxon>
        <taxon>Octadecabacter</taxon>
    </lineage>
</organism>
<dbReference type="HOGENOM" id="CLU_1904596_0_0_5"/>
<evidence type="ECO:0000313" key="3">
    <source>
        <dbReference type="Proteomes" id="UP000005307"/>
    </source>
</evidence>
<gene>
    <name evidence="2" type="ORF">OAN307_c29700</name>
</gene>
<name>M9RFE0_9RHOB</name>
<dbReference type="STRING" id="391626.OAN307_c29700"/>
<reference evidence="2 3" key="1">
    <citation type="journal article" date="2013" name="PLoS ONE">
        <title>Poles Apart: Arctic and Antarctic Octadecabacter strains Share High Genome Plasticity and a New Type of Xanthorhodopsin.</title>
        <authorList>
            <person name="Vollmers J."/>
            <person name="Voget S."/>
            <person name="Dietrich S."/>
            <person name="Gollnow K."/>
            <person name="Smits M."/>
            <person name="Meyer K."/>
            <person name="Brinkhoff T."/>
            <person name="Simon M."/>
            <person name="Daniel R."/>
        </authorList>
    </citation>
    <scope>NUCLEOTIDE SEQUENCE [LARGE SCALE GENOMIC DNA]</scope>
    <source>
        <strain evidence="2 3">307</strain>
    </source>
</reference>